<protein>
    <recommendedName>
        <fullName evidence="4">HotDog ACOT-type domain-containing protein</fullName>
    </recommendedName>
</protein>
<evidence type="ECO:0000313" key="6">
    <source>
        <dbReference type="Proteomes" id="UP000177122"/>
    </source>
</evidence>
<dbReference type="PROSITE" id="PS51770">
    <property type="entry name" value="HOTDOG_ACOT"/>
    <property type="match status" value="1"/>
</dbReference>
<evidence type="ECO:0000259" key="4">
    <source>
        <dbReference type="PROSITE" id="PS51770"/>
    </source>
</evidence>
<evidence type="ECO:0000256" key="1">
    <source>
        <dbReference type="ARBA" id="ARBA00010458"/>
    </source>
</evidence>
<dbReference type="CDD" id="cd03442">
    <property type="entry name" value="BFIT_BACH"/>
    <property type="match status" value="1"/>
</dbReference>
<comment type="caution">
    <text evidence="5">The sequence shown here is derived from an EMBL/GenBank/DDBJ whole genome shotgun (WGS) entry which is preliminary data.</text>
</comment>
<organism evidence="5 6">
    <name type="scientific">Candidatus Lloydbacteria bacterium RIFCSPHIGHO2_01_FULL_49_22</name>
    <dbReference type="NCBI Taxonomy" id="1798658"/>
    <lineage>
        <taxon>Bacteria</taxon>
        <taxon>Candidatus Lloydiibacteriota</taxon>
    </lineage>
</organism>
<dbReference type="PANTHER" id="PTHR11049:SF24">
    <property type="entry name" value="CYTOSOLIC ACYL COENZYME A THIOESTER HYDROLASE"/>
    <property type="match status" value="1"/>
</dbReference>
<evidence type="ECO:0000256" key="2">
    <source>
        <dbReference type="ARBA" id="ARBA00022801"/>
    </source>
</evidence>
<accession>A0A1G2CX93</accession>
<reference evidence="5 6" key="1">
    <citation type="journal article" date="2016" name="Nat. Commun.">
        <title>Thousands of microbial genomes shed light on interconnected biogeochemical processes in an aquifer system.</title>
        <authorList>
            <person name="Anantharaman K."/>
            <person name="Brown C.T."/>
            <person name="Hug L.A."/>
            <person name="Sharon I."/>
            <person name="Castelle C.J."/>
            <person name="Probst A.J."/>
            <person name="Thomas B.C."/>
            <person name="Singh A."/>
            <person name="Wilkins M.J."/>
            <person name="Karaoz U."/>
            <person name="Brodie E.L."/>
            <person name="Williams K.H."/>
            <person name="Hubbard S.S."/>
            <person name="Banfield J.F."/>
        </authorList>
    </citation>
    <scope>NUCLEOTIDE SEQUENCE [LARGE SCALE GENOMIC DNA]</scope>
</reference>
<dbReference type="Gene3D" id="3.10.129.10">
    <property type="entry name" value="Hotdog Thioesterase"/>
    <property type="match status" value="1"/>
</dbReference>
<dbReference type="GO" id="GO:0052816">
    <property type="term" value="F:long-chain fatty acyl-CoA hydrolase activity"/>
    <property type="evidence" value="ECO:0007669"/>
    <property type="project" value="TreeGrafter"/>
</dbReference>
<dbReference type="Pfam" id="PF03061">
    <property type="entry name" value="4HBT"/>
    <property type="match status" value="1"/>
</dbReference>
<evidence type="ECO:0000313" key="5">
    <source>
        <dbReference type="EMBL" id="OGZ05974.1"/>
    </source>
</evidence>
<dbReference type="PANTHER" id="PTHR11049">
    <property type="entry name" value="ACYL COENZYME A THIOESTER HYDROLASE"/>
    <property type="match status" value="1"/>
</dbReference>
<dbReference type="InterPro" id="IPR040170">
    <property type="entry name" value="Cytosol_ACT"/>
</dbReference>
<dbReference type="GO" id="GO:0009062">
    <property type="term" value="P:fatty acid catabolic process"/>
    <property type="evidence" value="ECO:0007669"/>
    <property type="project" value="TreeGrafter"/>
</dbReference>
<feature type="domain" description="HotDog ACOT-type" evidence="4">
    <location>
        <begin position="1"/>
        <end position="99"/>
    </location>
</feature>
<proteinExistence type="inferred from homology"/>
<sequence>MNAAGALFGGVILAWIDEAAAIAARKLFHTTNFATVAITGGIYFRRPIFLGDLVSLQSTLVRVGRTSIAFQVDINVFDSKDPAPVCSVQEIVFVRKDAQGTPYPHGLSPLLITHTP</sequence>
<dbReference type="InterPro" id="IPR006683">
    <property type="entry name" value="Thioestr_dom"/>
</dbReference>
<dbReference type="GO" id="GO:0006637">
    <property type="term" value="P:acyl-CoA metabolic process"/>
    <property type="evidence" value="ECO:0007669"/>
    <property type="project" value="TreeGrafter"/>
</dbReference>
<gene>
    <name evidence="5" type="ORF">A2845_04095</name>
</gene>
<dbReference type="SUPFAM" id="SSF54637">
    <property type="entry name" value="Thioesterase/thiol ester dehydrase-isomerase"/>
    <property type="match status" value="1"/>
</dbReference>
<evidence type="ECO:0000256" key="3">
    <source>
        <dbReference type="PROSITE-ProRule" id="PRU01106"/>
    </source>
</evidence>
<dbReference type="EMBL" id="MHLI01000006">
    <property type="protein sequence ID" value="OGZ05974.1"/>
    <property type="molecule type" value="Genomic_DNA"/>
</dbReference>
<dbReference type="InterPro" id="IPR029069">
    <property type="entry name" value="HotDog_dom_sf"/>
</dbReference>
<dbReference type="GO" id="GO:0005829">
    <property type="term" value="C:cytosol"/>
    <property type="evidence" value="ECO:0007669"/>
    <property type="project" value="TreeGrafter"/>
</dbReference>
<comment type="similarity">
    <text evidence="1">Belongs to the acyl coenzyme A hydrolase family.</text>
</comment>
<name>A0A1G2CX93_9BACT</name>
<dbReference type="InterPro" id="IPR033120">
    <property type="entry name" value="HOTDOG_ACOT"/>
</dbReference>
<keyword evidence="2 3" id="KW-0378">Hydrolase</keyword>
<dbReference type="Proteomes" id="UP000177122">
    <property type="component" value="Unassembled WGS sequence"/>
</dbReference>
<dbReference type="AlphaFoldDB" id="A0A1G2CX93"/>